<sequence>MKTTKKTTRHTAIQLRDDSRLRCSIVYGNVARFITGLMGKIALVDDGSLIGYHIVNGNRERAFLFRADESAGRQKISGIFPAVRLLVSTRSRFRAGKLLAFLNLCSESGLSLEAFPDDCFLRLNAMLEGRGCSESTMLKMMHECQS</sequence>
<organism evidence="1 2">
    <name type="scientific">Prosthecochloris aestuarii (strain DSM 271 / SK 413)</name>
    <dbReference type="NCBI Taxonomy" id="290512"/>
    <lineage>
        <taxon>Bacteria</taxon>
        <taxon>Pseudomonadati</taxon>
        <taxon>Chlorobiota</taxon>
        <taxon>Chlorobiia</taxon>
        <taxon>Chlorobiales</taxon>
        <taxon>Chlorobiaceae</taxon>
        <taxon>Prosthecochloris</taxon>
    </lineage>
</organism>
<evidence type="ECO:0000313" key="2">
    <source>
        <dbReference type="Proteomes" id="UP000002725"/>
    </source>
</evidence>
<reference evidence="1" key="1">
    <citation type="submission" date="2008-06" db="EMBL/GenBank/DDBJ databases">
        <title>Complete sequence of chromosome of Prosthecochloris aestuarii DSM 271.</title>
        <authorList>
            <consortium name="US DOE Joint Genome Institute"/>
            <person name="Lucas S."/>
            <person name="Copeland A."/>
            <person name="Lapidus A."/>
            <person name="Glavina del Rio T."/>
            <person name="Dalin E."/>
            <person name="Tice H."/>
            <person name="Bruce D."/>
            <person name="Goodwin L."/>
            <person name="Pitluck S."/>
            <person name="Schmutz J."/>
            <person name="Larimer F."/>
            <person name="Land M."/>
            <person name="Hauser L."/>
            <person name="Kyrpides N."/>
            <person name="Anderson I."/>
            <person name="Liu Z."/>
            <person name="Li T."/>
            <person name="Zhao F."/>
            <person name="Overmann J."/>
            <person name="Bryant D.A."/>
            <person name="Richardson P."/>
        </authorList>
    </citation>
    <scope>NUCLEOTIDE SEQUENCE [LARGE SCALE GENOMIC DNA]</scope>
    <source>
        <strain evidence="1">DSM 271</strain>
    </source>
</reference>
<dbReference type="Proteomes" id="UP000002725">
    <property type="component" value="Chromosome"/>
</dbReference>
<keyword evidence="2" id="KW-1185">Reference proteome</keyword>
<dbReference type="AlphaFoldDB" id="B4S631"/>
<protein>
    <submittedName>
        <fullName evidence="1">Uncharacterized protein</fullName>
    </submittedName>
</protein>
<dbReference type="RefSeq" id="WP_012505219.1">
    <property type="nucleotide sequence ID" value="NC_011059.1"/>
</dbReference>
<accession>B4S631</accession>
<proteinExistence type="predicted"/>
<evidence type="ECO:0000313" key="1">
    <source>
        <dbReference type="EMBL" id="ACF45682.1"/>
    </source>
</evidence>
<dbReference type="KEGG" id="paa:Paes_0627"/>
<dbReference type="HOGENOM" id="CLU_1793033_0_0_10"/>
<name>B4S631_PROA2</name>
<gene>
    <name evidence="1" type="ordered locus">Paes_0627</name>
</gene>
<dbReference type="EMBL" id="CP001108">
    <property type="protein sequence ID" value="ACF45682.1"/>
    <property type="molecule type" value="Genomic_DNA"/>
</dbReference>
<dbReference type="STRING" id="290512.Paes_0627"/>
<dbReference type="eggNOG" id="ENOG503463H">
    <property type="taxonomic scope" value="Bacteria"/>
</dbReference>